<dbReference type="Gene3D" id="2.170.130.10">
    <property type="entry name" value="TonB-dependent receptor, plug domain"/>
    <property type="match status" value="1"/>
</dbReference>
<dbReference type="PANTHER" id="PTHR32552">
    <property type="entry name" value="FERRICHROME IRON RECEPTOR-RELATED"/>
    <property type="match status" value="1"/>
</dbReference>
<proteinExistence type="inferred from homology"/>
<comment type="subcellular location">
    <subcellularLocation>
        <location evidence="1 10">Cell outer membrane</location>
        <topology evidence="1 10">Multi-pass membrane protein</topology>
    </subcellularLocation>
</comment>
<name>A0A7G9QUB1_9GAMM</name>
<dbReference type="EMBL" id="CP060711">
    <property type="protein sequence ID" value="QNN46936.1"/>
    <property type="molecule type" value="Genomic_DNA"/>
</dbReference>
<evidence type="ECO:0000256" key="1">
    <source>
        <dbReference type="ARBA" id="ARBA00004571"/>
    </source>
</evidence>
<dbReference type="GO" id="GO:0038023">
    <property type="term" value="F:signaling receptor activity"/>
    <property type="evidence" value="ECO:0007669"/>
    <property type="project" value="InterPro"/>
</dbReference>
<dbReference type="InterPro" id="IPR037066">
    <property type="entry name" value="Plug_dom_sf"/>
</dbReference>
<keyword evidence="8 15" id="KW-0675">Receptor</keyword>
<evidence type="ECO:0000256" key="4">
    <source>
        <dbReference type="ARBA" id="ARBA00022452"/>
    </source>
</evidence>
<evidence type="ECO:0000256" key="10">
    <source>
        <dbReference type="PROSITE-ProRule" id="PRU01360"/>
    </source>
</evidence>
<evidence type="ECO:0000256" key="5">
    <source>
        <dbReference type="ARBA" id="ARBA00022692"/>
    </source>
</evidence>
<dbReference type="InterPro" id="IPR036942">
    <property type="entry name" value="Beta-barrel_TonB_sf"/>
</dbReference>
<dbReference type="KEGG" id="tbv:H9L17_01835"/>
<feature type="signal peptide" evidence="12">
    <location>
        <begin position="1"/>
        <end position="24"/>
    </location>
</feature>
<keyword evidence="4 10" id="KW-1134">Transmembrane beta strand</keyword>
<dbReference type="Proteomes" id="UP000515977">
    <property type="component" value="Chromosome"/>
</dbReference>
<dbReference type="Gene3D" id="2.40.170.20">
    <property type="entry name" value="TonB-dependent receptor, beta-barrel domain"/>
    <property type="match status" value="1"/>
</dbReference>
<accession>A0A7G9QUB1</accession>
<dbReference type="GO" id="GO:0015344">
    <property type="term" value="F:siderophore uptake transmembrane transporter activity"/>
    <property type="evidence" value="ECO:0007669"/>
    <property type="project" value="TreeGrafter"/>
</dbReference>
<dbReference type="CDD" id="cd01347">
    <property type="entry name" value="ligand_gated_channel"/>
    <property type="match status" value="1"/>
</dbReference>
<dbReference type="InterPro" id="IPR010105">
    <property type="entry name" value="TonB_sidphr_rcpt"/>
</dbReference>
<comment type="similarity">
    <text evidence="2 10 11">Belongs to the TonB-dependent receptor family.</text>
</comment>
<keyword evidence="3 10" id="KW-0813">Transport</keyword>
<dbReference type="GO" id="GO:0009279">
    <property type="term" value="C:cell outer membrane"/>
    <property type="evidence" value="ECO:0007669"/>
    <property type="project" value="UniProtKB-SubCell"/>
</dbReference>
<reference evidence="15 16" key="1">
    <citation type="submission" date="2020-08" db="EMBL/GenBank/DDBJ databases">
        <title>Genome sequence of Thermomonas brevis KACC 16975T.</title>
        <authorList>
            <person name="Hyun D.-W."/>
            <person name="Bae J.-W."/>
        </authorList>
    </citation>
    <scope>NUCLEOTIDE SEQUENCE [LARGE SCALE GENOMIC DNA]</scope>
    <source>
        <strain evidence="15 16">KACC 16975</strain>
    </source>
</reference>
<evidence type="ECO:0000256" key="8">
    <source>
        <dbReference type="ARBA" id="ARBA00023170"/>
    </source>
</evidence>
<dbReference type="PANTHER" id="PTHR32552:SF74">
    <property type="entry name" value="HYDROXAMATE SIDEROPHORE RECEPTOR FHUE"/>
    <property type="match status" value="1"/>
</dbReference>
<dbReference type="AlphaFoldDB" id="A0A7G9QUB1"/>
<feature type="domain" description="TonB-dependent receptor plug" evidence="14">
    <location>
        <begin position="68"/>
        <end position="164"/>
    </location>
</feature>
<evidence type="ECO:0000256" key="3">
    <source>
        <dbReference type="ARBA" id="ARBA00022448"/>
    </source>
</evidence>
<keyword evidence="16" id="KW-1185">Reference proteome</keyword>
<sequence>MRISTTRATLALAIALSLSAAAHAQQQDSPDGARPKAKELDAVVVQGVRIQGYAAPVTNVGLKLPVSQRETPQSVSVLTRPLLEDLAVDSLDEAILFVPGVAMRQYDSVDTQYISRGFEITNYQLDGLPATLGRAKPRLAMYDRIEVLRGAAGLLNGAGEPGGAINLVRKRPTREFAASAGFNLGSWDRTLVQGDIGGPLTDDGRVRGRAVVEHEDKDLFQRGGDYRYTLGYGILETDVSANGTLSLGASFEKLKTTPVWSGLPRYSDGRALDLPRRASLEPAWQDIVTENRQLFAELDQGLNEDWRLRVSAQYAQEDGRFLVANGWGAIDPQTGAGWSITPTLQGRDYGNRSLDAAVLGSFAAWGSRHELIAGVGWNRSRTDADGHDFADSWAIGDVHAFDPYAAPRPTQPLPDTWWSGRYTTTQRGAYAMLRLHPGERLTALLGARYSRWQDDGLELIPVRYVSSDYGDSHLGGYGGLVFDVSSSWSLYASYADIFQPQSERSTQGQMPPMRGVALEGGLKGEWRDGALNASFALFDIRQKDRAQLDASQLPGACNGDTCYLAQGEVKSQGFEATVAGRLAEGVDVSAGYTWNRQTYSKDADLQGQPFNTYAPKQMVKLWASWRPPMAEAWSFGLGANWQTETRASDGAAQPAYAVWNARIGYRINQHFNVSLNVDNLLDKTYWQTIGPTGWGNFRGEPRSVTASVRWRY</sequence>
<keyword evidence="9 10" id="KW-0998">Cell outer membrane</keyword>
<dbReference type="RefSeq" id="WP_187570684.1">
    <property type="nucleotide sequence ID" value="NZ_CP060711.1"/>
</dbReference>
<organism evidence="15 16">
    <name type="scientific">Thermomonas brevis</name>
    <dbReference type="NCBI Taxonomy" id="215691"/>
    <lineage>
        <taxon>Bacteria</taxon>
        <taxon>Pseudomonadati</taxon>
        <taxon>Pseudomonadota</taxon>
        <taxon>Gammaproteobacteria</taxon>
        <taxon>Lysobacterales</taxon>
        <taxon>Lysobacteraceae</taxon>
        <taxon>Thermomonas</taxon>
    </lineage>
</organism>
<dbReference type="Pfam" id="PF00593">
    <property type="entry name" value="TonB_dep_Rec_b-barrel"/>
    <property type="match status" value="1"/>
</dbReference>
<evidence type="ECO:0000313" key="15">
    <source>
        <dbReference type="EMBL" id="QNN46936.1"/>
    </source>
</evidence>
<evidence type="ECO:0000259" key="14">
    <source>
        <dbReference type="Pfam" id="PF07715"/>
    </source>
</evidence>
<dbReference type="InterPro" id="IPR012910">
    <property type="entry name" value="Plug_dom"/>
</dbReference>
<evidence type="ECO:0000313" key="16">
    <source>
        <dbReference type="Proteomes" id="UP000515977"/>
    </source>
</evidence>
<keyword evidence="6 11" id="KW-0798">TonB box</keyword>
<dbReference type="NCBIfam" id="TIGR01783">
    <property type="entry name" value="TonB-siderophor"/>
    <property type="match status" value="1"/>
</dbReference>
<keyword evidence="7 10" id="KW-0472">Membrane</keyword>
<evidence type="ECO:0000256" key="9">
    <source>
        <dbReference type="ARBA" id="ARBA00023237"/>
    </source>
</evidence>
<keyword evidence="5 10" id="KW-0812">Transmembrane</keyword>
<feature type="chain" id="PRO_5028991889" evidence="12">
    <location>
        <begin position="25"/>
        <end position="712"/>
    </location>
</feature>
<dbReference type="GO" id="GO:0015891">
    <property type="term" value="P:siderophore transport"/>
    <property type="evidence" value="ECO:0007669"/>
    <property type="project" value="InterPro"/>
</dbReference>
<feature type="domain" description="TonB-dependent receptor-like beta-barrel" evidence="13">
    <location>
        <begin position="242"/>
        <end position="680"/>
    </location>
</feature>
<evidence type="ECO:0000256" key="2">
    <source>
        <dbReference type="ARBA" id="ARBA00009810"/>
    </source>
</evidence>
<evidence type="ECO:0000256" key="7">
    <source>
        <dbReference type="ARBA" id="ARBA00023136"/>
    </source>
</evidence>
<keyword evidence="12" id="KW-0732">Signal</keyword>
<evidence type="ECO:0000256" key="12">
    <source>
        <dbReference type="SAM" id="SignalP"/>
    </source>
</evidence>
<dbReference type="InterPro" id="IPR000531">
    <property type="entry name" value="Beta-barrel_TonB"/>
</dbReference>
<evidence type="ECO:0000256" key="6">
    <source>
        <dbReference type="ARBA" id="ARBA00023077"/>
    </source>
</evidence>
<evidence type="ECO:0000259" key="13">
    <source>
        <dbReference type="Pfam" id="PF00593"/>
    </source>
</evidence>
<dbReference type="PROSITE" id="PS52016">
    <property type="entry name" value="TONB_DEPENDENT_REC_3"/>
    <property type="match status" value="1"/>
</dbReference>
<dbReference type="InterPro" id="IPR039426">
    <property type="entry name" value="TonB-dep_rcpt-like"/>
</dbReference>
<dbReference type="Pfam" id="PF07715">
    <property type="entry name" value="Plug"/>
    <property type="match status" value="1"/>
</dbReference>
<gene>
    <name evidence="15" type="ORF">H9L17_01835</name>
</gene>
<evidence type="ECO:0000256" key="11">
    <source>
        <dbReference type="RuleBase" id="RU003357"/>
    </source>
</evidence>
<protein>
    <submittedName>
        <fullName evidence="15">TonB-dependent siderophore receptor</fullName>
    </submittedName>
</protein>
<dbReference type="SUPFAM" id="SSF56935">
    <property type="entry name" value="Porins"/>
    <property type="match status" value="1"/>
</dbReference>